<evidence type="ECO:0000256" key="5">
    <source>
        <dbReference type="ARBA" id="ARBA00022964"/>
    </source>
</evidence>
<feature type="domain" description="VOC" evidence="9">
    <location>
        <begin position="16"/>
        <end position="133"/>
    </location>
</feature>
<protein>
    <submittedName>
        <fullName evidence="10">Biphenyl-2,3-diol 1,2-dioxygenase</fullName>
        <ecNumber evidence="10">1.13.11.39</ecNumber>
    </submittedName>
</protein>
<evidence type="ECO:0000256" key="4">
    <source>
        <dbReference type="ARBA" id="ARBA00022797"/>
    </source>
</evidence>
<dbReference type="InterPro" id="IPR004360">
    <property type="entry name" value="Glyas_Fos-R_dOase_dom"/>
</dbReference>
<organism evidence="10 11">
    <name type="scientific">Sphingobium chlorophenolicum</name>
    <dbReference type="NCBI Taxonomy" id="46429"/>
    <lineage>
        <taxon>Bacteria</taxon>
        <taxon>Pseudomonadati</taxon>
        <taxon>Pseudomonadota</taxon>
        <taxon>Alphaproteobacteria</taxon>
        <taxon>Sphingomonadales</taxon>
        <taxon>Sphingomonadaceae</taxon>
        <taxon>Sphingobium</taxon>
    </lineage>
</organism>
<keyword evidence="3" id="KW-0479">Metal-binding</keyword>
<dbReference type="PROSITE" id="PS00082">
    <property type="entry name" value="EXTRADIOL_DIOXYGENAS"/>
    <property type="match status" value="1"/>
</dbReference>
<dbReference type="eggNOG" id="COG0346">
    <property type="taxonomic scope" value="Bacteria"/>
</dbReference>
<evidence type="ECO:0000259" key="9">
    <source>
        <dbReference type="PROSITE" id="PS51819"/>
    </source>
</evidence>
<dbReference type="SUPFAM" id="SSF54593">
    <property type="entry name" value="Glyoxalase/Bleomycin resistance protein/Dihydroxybiphenyl dioxygenase"/>
    <property type="match status" value="1"/>
</dbReference>
<dbReference type="OrthoDB" id="5243302at2"/>
<dbReference type="PATRIC" id="fig|46429.4.peg.3705"/>
<evidence type="ECO:0000256" key="8">
    <source>
        <dbReference type="RuleBase" id="RU000683"/>
    </source>
</evidence>
<dbReference type="EC" id="1.13.11.39" evidence="10"/>
<keyword evidence="7 8" id="KW-0408">Iron</keyword>
<dbReference type="GO" id="GO:0008198">
    <property type="term" value="F:ferrous iron binding"/>
    <property type="evidence" value="ECO:0007669"/>
    <property type="project" value="InterPro"/>
</dbReference>
<keyword evidence="4 8" id="KW-0058">Aromatic hydrocarbons catabolism</keyword>
<dbReference type="GO" id="GO:0018583">
    <property type="term" value="F:biphenyl-2,3-diol 1,2-dioxygenase activity"/>
    <property type="evidence" value="ECO:0007669"/>
    <property type="project" value="UniProtKB-EC"/>
</dbReference>
<reference evidence="10 11" key="1">
    <citation type="submission" date="2014-02" db="EMBL/GenBank/DDBJ databases">
        <title>Whole genome sequence of Sphingobium chlorophenolicum NBRC 16172.</title>
        <authorList>
            <person name="Gan H.M."/>
            <person name="Gan H.Y."/>
            <person name="Chew T.H."/>
            <person name="Savka M.A."/>
        </authorList>
    </citation>
    <scope>NUCLEOTIDE SEQUENCE [LARGE SCALE GENOMIC DNA]</scope>
    <source>
        <strain evidence="10 11">NBRC 16172</strain>
    </source>
</reference>
<evidence type="ECO:0000256" key="2">
    <source>
        <dbReference type="ARBA" id="ARBA00008784"/>
    </source>
</evidence>
<sequence length="190" mass="21500">MISAHPNRNLRIAPARMAHFVIRTNRFEETLRWYERFFLADTVYSKNNLAFLSFDDEHHRIAIGDLNGLGDSVESASAIDHVAFSFDSLHDLMYNYERLRDDGIAPIYAINHGPTTSIYYADPNGCKIELQVDNYPTSAEARDFFFSQAFHDNPIGVFFDPEALLAKFKAGEPVEELLKQGSVPAVKPAL</sequence>
<comment type="cofactor">
    <cofactor evidence="1 8">
        <name>Fe(2+)</name>
        <dbReference type="ChEBI" id="CHEBI:29033"/>
    </cofactor>
</comment>
<dbReference type="InterPro" id="IPR037523">
    <property type="entry name" value="VOC_core"/>
</dbReference>
<dbReference type="RefSeq" id="WP_037455454.1">
    <property type="nucleotide sequence ID" value="NZ_JFHR01000056.1"/>
</dbReference>
<gene>
    <name evidence="10" type="ORF">BV95_03718</name>
</gene>
<dbReference type="EMBL" id="JFHR01000056">
    <property type="protein sequence ID" value="KEQ52034.1"/>
    <property type="molecule type" value="Genomic_DNA"/>
</dbReference>
<keyword evidence="5 8" id="KW-0223">Dioxygenase</keyword>
<evidence type="ECO:0000313" key="11">
    <source>
        <dbReference type="Proteomes" id="UP000028411"/>
    </source>
</evidence>
<name>A0A081RA11_SPHCR</name>
<dbReference type="AlphaFoldDB" id="A0A081RA11"/>
<evidence type="ECO:0000256" key="6">
    <source>
        <dbReference type="ARBA" id="ARBA00023002"/>
    </source>
</evidence>
<keyword evidence="6 8" id="KW-0560">Oxidoreductase</keyword>
<accession>A0A081RA11</accession>
<dbReference type="Proteomes" id="UP000028411">
    <property type="component" value="Unassembled WGS sequence"/>
</dbReference>
<dbReference type="Gene3D" id="3.10.180.10">
    <property type="entry name" value="2,3-Dihydroxybiphenyl 1,2-Dioxygenase, domain 1"/>
    <property type="match status" value="1"/>
</dbReference>
<comment type="caution">
    <text evidence="10">The sequence shown here is derived from an EMBL/GenBank/DDBJ whole genome shotgun (WGS) entry which is preliminary data.</text>
</comment>
<evidence type="ECO:0000256" key="7">
    <source>
        <dbReference type="ARBA" id="ARBA00023004"/>
    </source>
</evidence>
<dbReference type="Pfam" id="PF00903">
    <property type="entry name" value="Glyoxalase"/>
    <property type="match status" value="1"/>
</dbReference>
<evidence type="ECO:0000256" key="1">
    <source>
        <dbReference type="ARBA" id="ARBA00001954"/>
    </source>
</evidence>
<evidence type="ECO:0000256" key="3">
    <source>
        <dbReference type="ARBA" id="ARBA00022723"/>
    </source>
</evidence>
<evidence type="ECO:0000313" key="10">
    <source>
        <dbReference type="EMBL" id="KEQ52034.1"/>
    </source>
</evidence>
<proteinExistence type="inferred from homology"/>
<dbReference type="InterPro" id="IPR000486">
    <property type="entry name" value="Xdiol_ring_cleave_dOase_1/2"/>
</dbReference>
<comment type="similarity">
    <text evidence="2 8">Belongs to the extradiol ring-cleavage dioxygenase family.</text>
</comment>
<dbReference type="InterPro" id="IPR029068">
    <property type="entry name" value="Glyas_Bleomycin-R_OHBP_Dase"/>
</dbReference>
<dbReference type="PROSITE" id="PS51819">
    <property type="entry name" value="VOC"/>
    <property type="match status" value="1"/>
</dbReference>